<dbReference type="Proteomes" id="UP000070700">
    <property type="component" value="Unassembled WGS sequence"/>
</dbReference>
<dbReference type="PANTHER" id="PTHR24305">
    <property type="entry name" value="CYTOCHROME P450"/>
    <property type="match status" value="1"/>
</dbReference>
<dbReference type="GO" id="GO:0020037">
    <property type="term" value="F:heme binding"/>
    <property type="evidence" value="ECO:0007669"/>
    <property type="project" value="InterPro"/>
</dbReference>
<dbReference type="InParanoid" id="A0A194WVL3"/>
<evidence type="ECO:0000256" key="3">
    <source>
        <dbReference type="ARBA" id="ARBA00022617"/>
    </source>
</evidence>
<dbReference type="STRING" id="149040.A0A194WVL3"/>
<dbReference type="PRINTS" id="PR00463">
    <property type="entry name" value="EP450I"/>
</dbReference>
<dbReference type="InterPro" id="IPR017972">
    <property type="entry name" value="Cyt_P450_CS"/>
</dbReference>
<dbReference type="GO" id="GO:0005506">
    <property type="term" value="F:iron ion binding"/>
    <property type="evidence" value="ECO:0007669"/>
    <property type="project" value="InterPro"/>
</dbReference>
<dbReference type="OrthoDB" id="1470350at2759"/>
<dbReference type="GO" id="GO:0016705">
    <property type="term" value="F:oxidoreductase activity, acting on paired donors, with incorporation or reduction of molecular oxygen"/>
    <property type="evidence" value="ECO:0007669"/>
    <property type="project" value="InterPro"/>
</dbReference>
<dbReference type="EMBL" id="KQ947426">
    <property type="protein sequence ID" value="KUJ11632.1"/>
    <property type="molecule type" value="Genomic_DNA"/>
</dbReference>
<dbReference type="GeneID" id="28830161"/>
<name>A0A194WVL3_MOLSC</name>
<dbReference type="GO" id="GO:0004497">
    <property type="term" value="F:monooxygenase activity"/>
    <property type="evidence" value="ECO:0007669"/>
    <property type="project" value="UniProtKB-KW"/>
</dbReference>
<feature type="binding site" description="axial binding residue" evidence="6">
    <location>
        <position position="451"/>
    </location>
    <ligand>
        <name>heme</name>
        <dbReference type="ChEBI" id="CHEBI:30413"/>
    </ligand>
    <ligandPart>
        <name>Fe</name>
        <dbReference type="ChEBI" id="CHEBI:18248"/>
    </ligandPart>
</feature>
<dbReference type="Gene3D" id="1.10.630.10">
    <property type="entry name" value="Cytochrome P450"/>
    <property type="match status" value="1"/>
</dbReference>
<evidence type="ECO:0000256" key="1">
    <source>
        <dbReference type="ARBA" id="ARBA00001971"/>
    </source>
</evidence>
<reference evidence="9 10" key="1">
    <citation type="submission" date="2015-10" db="EMBL/GenBank/DDBJ databases">
        <title>Full genome of DAOMC 229536 Phialocephala scopiformis, a fungal endophyte of spruce producing the potent anti-insectan compound rugulosin.</title>
        <authorList>
            <consortium name="DOE Joint Genome Institute"/>
            <person name="Walker A.K."/>
            <person name="Frasz S.L."/>
            <person name="Seifert K.A."/>
            <person name="Miller J.D."/>
            <person name="Mondo S.J."/>
            <person name="Labutti K."/>
            <person name="Lipzen A."/>
            <person name="Dockter R."/>
            <person name="Kennedy M."/>
            <person name="Grigoriev I.V."/>
            <person name="Spatafora J.W."/>
        </authorList>
    </citation>
    <scope>NUCLEOTIDE SEQUENCE [LARGE SCALE GENOMIC DNA]</scope>
    <source>
        <strain evidence="9 10">CBS 120377</strain>
    </source>
</reference>
<keyword evidence="7" id="KW-0560">Oxidoreductase</keyword>
<evidence type="ECO:0000313" key="10">
    <source>
        <dbReference type="Proteomes" id="UP000070700"/>
    </source>
</evidence>
<gene>
    <name evidence="9" type="ORF">LY89DRAFT_739059</name>
</gene>
<comment type="cofactor">
    <cofactor evidence="1 6">
        <name>heme</name>
        <dbReference type="ChEBI" id="CHEBI:30413"/>
    </cofactor>
</comment>
<dbReference type="RefSeq" id="XP_018065987.1">
    <property type="nucleotide sequence ID" value="XM_018220435.1"/>
</dbReference>
<keyword evidence="5 6" id="KW-0408">Iron</keyword>
<dbReference type="InterPro" id="IPR036396">
    <property type="entry name" value="Cyt_P450_sf"/>
</dbReference>
<organism evidence="9 10">
    <name type="scientific">Mollisia scopiformis</name>
    <name type="common">Conifer needle endophyte fungus</name>
    <name type="synonym">Phialocephala scopiformis</name>
    <dbReference type="NCBI Taxonomy" id="149040"/>
    <lineage>
        <taxon>Eukaryota</taxon>
        <taxon>Fungi</taxon>
        <taxon>Dikarya</taxon>
        <taxon>Ascomycota</taxon>
        <taxon>Pezizomycotina</taxon>
        <taxon>Leotiomycetes</taxon>
        <taxon>Helotiales</taxon>
        <taxon>Mollisiaceae</taxon>
        <taxon>Mollisia</taxon>
    </lineage>
</organism>
<comment type="similarity">
    <text evidence="2 7">Belongs to the cytochrome P450 family.</text>
</comment>
<proteinExistence type="inferred from homology"/>
<evidence type="ECO:0000256" key="5">
    <source>
        <dbReference type="ARBA" id="ARBA00023004"/>
    </source>
</evidence>
<dbReference type="PROSITE" id="PS00086">
    <property type="entry name" value="CYTOCHROME_P450"/>
    <property type="match status" value="1"/>
</dbReference>
<evidence type="ECO:0000256" key="8">
    <source>
        <dbReference type="SAM" id="Phobius"/>
    </source>
</evidence>
<dbReference type="AlphaFoldDB" id="A0A194WVL3"/>
<evidence type="ECO:0000256" key="6">
    <source>
        <dbReference type="PIRSR" id="PIRSR602401-1"/>
    </source>
</evidence>
<evidence type="ECO:0000256" key="2">
    <source>
        <dbReference type="ARBA" id="ARBA00010617"/>
    </source>
</evidence>
<keyword evidence="8" id="KW-0812">Transmembrane</keyword>
<dbReference type="PANTHER" id="PTHR24305:SF210">
    <property type="entry name" value="CYTOCHROME P450 MONOOXYGENASE ASQL-RELATED"/>
    <property type="match status" value="1"/>
</dbReference>
<accession>A0A194WVL3</accession>
<protein>
    <submittedName>
        <fullName evidence="9">Cytochrome P450 3A17</fullName>
    </submittedName>
</protein>
<dbReference type="PRINTS" id="PR00385">
    <property type="entry name" value="P450"/>
</dbReference>
<evidence type="ECO:0000256" key="7">
    <source>
        <dbReference type="RuleBase" id="RU000461"/>
    </source>
</evidence>
<evidence type="ECO:0000256" key="4">
    <source>
        <dbReference type="ARBA" id="ARBA00022723"/>
    </source>
</evidence>
<dbReference type="InterPro" id="IPR002401">
    <property type="entry name" value="Cyt_P450_E_grp-I"/>
</dbReference>
<dbReference type="SUPFAM" id="SSF48264">
    <property type="entry name" value="Cytochrome P450"/>
    <property type="match status" value="1"/>
</dbReference>
<keyword evidence="8" id="KW-0472">Membrane</keyword>
<dbReference type="InterPro" id="IPR050121">
    <property type="entry name" value="Cytochrome_P450_monoxygenase"/>
</dbReference>
<dbReference type="CDD" id="cd11058">
    <property type="entry name" value="CYP60B-like"/>
    <property type="match status" value="1"/>
</dbReference>
<evidence type="ECO:0000313" key="9">
    <source>
        <dbReference type="EMBL" id="KUJ11632.1"/>
    </source>
</evidence>
<keyword evidence="10" id="KW-1185">Reference proteome</keyword>
<keyword evidence="7" id="KW-0503">Monooxygenase</keyword>
<dbReference type="KEGG" id="psco:LY89DRAFT_739059"/>
<dbReference type="Pfam" id="PF00067">
    <property type="entry name" value="p450"/>
    <property type="match status" value="1"/>
</dbReference>
<dbReference type="InterPro" id="IPR001128">
    <property type="entry name" value="Cyt_P450"/>
</dbReference>
<sequence length="517" mass="58945">MASLSIAQAISASIGVCLLYRFGVIVYRLYFHPLSKYPGPKHLAISGLPQMYYQNVTGTFYKDIRALHDQHGNIVRVAPNELSIDGSIGWTEAYGHKKAGELEFKKDRLFYRPLESGQGVNGSGVHDIFTASREDHRRQRRLIAHAFSDAALTEQEELIQTYVDLLMTRFRENAALGKVLDMVKFFNFLTFDLIGDLAFGDPFDCLQTSTMNAWISMIYIFVKASSQLRIFAEYPLLKPLLRLIITKSAQDQVKKSMDYTGEKLERRLALGKNLPRKDFLSYILRHNDEKGMSHPEIMGNSESFIVAGSETTATLLSGLTYFLGHNPAAWQRLTTEIRESFSSEKDITMRAASALPYLHACIEEGLRMYPPAALTPPRISPGANIDGNYIPEGTKIWIHQWSTYHRNSNFAMADNFIPERWLPQSHAYYEPQFANDNQACMQPFSYGPRNCIGKNLAYAEIRLAMAKMAWNFEIEIMPECTSWMEGQKVFTVFQKPPLFVKLHLRAGREEKEQVEQN</sequence>
<keyword evidence="4 6" id="KW-0479">Metal-binding</keyword>
<feature type="transmembrane region" description="Helical" evidence="8">
    <location>
        <begin position="6"/>
        <end position="31"/>
    </location>
</feature>
<keyword evidence="3 6" id="KW-0349">Heme</keyword>
<keyword evidence="8" id="KW-1133">Transmembrane helix</keyword>